<reference evidence="9 10" key="1">
    <citation type="journal article" date="2019" name="Int. J. Syst. Evol. Microbiol.">
        <title>The Global Catalogue of Microorganisms (GCM) 10K type strain sequencing project: providing services to taxonomists for standard genome sequencing and annotation.</title>
        <authorList>
            <consortium name="The Broad Institute Genomics Platform"/>
            <consortium name="The Broad Institute Genome Sequencing Center for Infectious Disease"/>
            <person name="Wu L."/>
            <person name="Ma J."/>
        </authorList>
    </citation>
    <scope>NUCLEOTIDE SEQUENCE [LARGE SCALE GENOMIC DNA]</scope>
    <source>
        <strain evidence="9 10">JCM 11448</strain>
    </source>
</reference>
<keyword evidence="4" id="KW-0233">DNA recombination</keyword>
<evidence type="ECO:0000313" key="9">
    <source>
        <dbReference type="EMBL" id="GAA1286129.1"/>
    </source>
</evidence>
<sequence>MRAHETVGRVYRRCGCRDEQRRQLGVHCPQLISDPAHGTWTSAVDLPATEPGGHNRTVRRGGFPTEGDARTALHRYRAGRRIGISADPNQTVADYLIQWLTAKRLRLKATTWVRYRDYVHHDLIPALGPIRLDELAYEHIHHFVLAQLAAGRGRPTVWHILATLSSAIGDAVRQHRLPTNVVRPTVVPRPASGERTIWTPAQTIRFLRHCHTNDPDFADLIEFLIGTGLRKGEALGLHWDDVHLGSRTIYVRWTLSAIDNNKLTLTRPKTRKSSNWVALSPRIHAILTHRKTQHRTASDPAAPPGGGFVFHREDGRPLHPEYVLNHFHYLARQAGVPRTSVHDLRHLAATLALTHGVELTIVSKTLRHSTISTTANIYGHLTKPAARQAVDAIAQQLDREEKRYDHTTTTSPPAPRSQPHSDHYTQAA</sequence>
<feature type="compositionally biased region" description="Basic and acidic residues" evidence="6">
    <location>
        <begin position="397"/>
        <end position="406"/>
    </location>
</feature>
<dbReference type="Pfam" id="PF14659">
    <property type="entry name" value="Phage_int_SAM_3"/>
    <property type="match status" value="1"/>
</dbReference>
<dbReference type="InterPro" id="IPR050090">
    <property type="entry name" value="Tyrosine_recombinase_XerCD"/>
</dbReference>
<dbReference type="InterPro" id="IPR013762">
    <property type="entry name" value="Integrase-like_cat_sf"/>
</dbReference>
<dbReference type="Gene3D" id="1.10.443.10">
    <property type="entry name" value="Intergrase catalytic core"/>
    <property type="match status" value="1"/>
</dbReference>
<evidence type="ECO:0000256" key="5">
    <source>
        <dbReference type="PROSITE-ProRule" id="PRU01248"/>
    </source>
</evidence>
<accession>A0ABN1X5B5</accession>
<evidence type="ECO:0000256" key="2">
    <source>
        <dbReference type="ARBA" id="ARBA00022908"/>
    </source>
</evidence>
<dbReference type="PANTHER" id="PTHR30349">
    <property type="entry name" value="PHAGE INTEGRASE-RELATED"/>
    <property type="match status" value="1"/>
</dbReference>
<dbReference type="InterPro" id="IPR044068">
    <property type="entry name" value="CB"/>
</dbReference>
<feature type="domain" description="Tyr recombinase" evidence="7">
    <location>
        <begin position="193"/>
        <end position="391"/>
    </location>
</feature>
<dbReference type="EMBL" id="BAAAIH010000036">
    <property type="protein sequence ID" value="GAA1286129.1"/>
    <property type="molecule type" value="Genomic_DNA"/>
</dbReference>
<dbReference type="Gene3D" id="1.10.150.130">
    <property type="match status" value="1"/>
</dbReference>
<organism evidence="9 10">
    <name type="scientific">Streptomyces javensis</name>
    <dbReference type="NCBI Taxonomy" id="114698"/>
    <lineage>
        <taxon>Bacteria</taxon>
        <taxon>Bacillati</taxon>
        <taxon>Actinomycetota</taxon>
        <taxon>Actinomycetes</taxon>
        <taxon>Kitasatosporales</taxon>
        <taxon>Streptomycetaceae</taxon>
        <taxon>Streptomyces</taxon>
        <taxon>Streptomyces violaceusniger group</taxon>
    </lineage>
</organism>
<dbReference type="PANTHER" id="PTHR30349:SF41">
    <property type="entry name" value="INTEGRASE_RECOMBINASE PROTEIN MJ0367-RELATED"/>
    <property type="match status" value="1"/>
</dbReference>
<feature type="region of interest" description="Disordered" evidence="6">
    <location>
        <begin position="395"/>
        <end position="428"/>
    </location>
</feature>
<name>A0ABN1X5B5_9ACTN</name>
<keyword evidence="10" id="KW-1185">Reference proteome</keyword>
<evidence type="ECO:0000313" key="10">
    <source>
        <dbReference type="Proteomes" id="UP001500282"/>
    </source>
</evidence>
<dbReference type="Pfam" id="PF00589">
    <property type="entry name" value="Phage_integrase"/>
    <property type="match status" value="1"/>
</dbReference>
<dbReference type="InterPro" id="IPR011010">
    <property type="entry name" value="DNA_brk_join_enz"/>
</dbReference>
<comment type="similarity">
    <text evidence="1">Belongs to the 'phage' integrase family.</text>
</comment>
<evidence type="ECO:0000259" key="8">
    <source>
        <dbReference type="PROSITE" id="PS51900"/>
    </source>
</evidence>
<dbReference type="InterPro" id="IPR010998">
    <property type="entry name" value="Integrase_recombinase_N"/>
</dbReference>
<evidence type="ECO:0000256" key="3">
    <source>
        <dbReference type="ARBA" id="ARBA00023125"/>
    </source>
</evidence>
<dbReference type="PROSITE" id="PS51900">
    <property type="entry name" value="CB"/>
    <property type="match status" value="1"/>
</dbReference>
<dbReference type="InterPro" id="IPR004107">
    <property type="entry name" value="Integrase_SAM-like_N"/>
</dbReference>
<gene>
    <name evidence="9" type="ORF">GCM10009579_55850</name>
</gene>
<protein>
    <recommendedName>
        <fullName evidence="11">Integrase</fullName>
    </recommendedName>
</protein>
<dbReference type="SUPFAM" id="SSF56349">
    <property type="entry name" value="DNA breaking-rejoining enzymes"/>
    <property type="match status" value="1"/>
</dbReference>
<comment type="caution">
    <text evidence="9">The sequence shown here is derived from an EMBL/GenBank/DDBJ whole genome shotgun (WGS) entry which is preliminary data.</text>
</comment>
<dbReference type="InterPro" id="IPR002104">
    <property type="entry name" value="Integrase_catalytic"/>
</dbReference>
<evidence type="ECO:0008006" key="11">
    <source>
        <dbReference type="Google" id="ProtNLM"/>
    </source>
</evidence>
<evidence type="ECO:0000256" key="1">
    <source>
        <dbReference type="ARBA" id="ARBA00008857"/>
    </source>
</evidence>
<evidence type="ECO:0000259" key="7">
    <source>
        <dbReference type="PROSITE" id="PS51898"/>
    </source>
</evidence>
<evidence type="ECO:0000256" key="4">
    <source>
        <dbReference type="ARBA" id="ARBA00023172"/>
    </source>
</evidence>
<feature type="domain" description="Core-binding (CB)" evidence="8">
    <location>
        <begin position="90"/>
        <end position="172"/>
    </location>
</feature>
<dbReference type="CDD" id="cd01189">
    <property type="entry name" value="INT_ICEBs1_C_like"/>
    <property type="match status" value="1"/>
</dbReference>
<proteinExistence type="inferred from homology"/>
<dbReference type="PROSITE" id="PS51898">
    <property type="entry name" value="TYR_RECOMBINASE"/>
    <property type="match status" value="1"/>
</dbReference>
<feature type="compositionally biased region" description="Basic and acidic residues" evidence="6">
    <location>
        <begin position="419"/>
        <end position="428"/>
    </location>
</feature>
<keyword evidence="3 5" id="KW-0238">DNA-binding</keyword>
<evidence type="ECO:0000256" key="6">
    <source>
        <dbReference type="SAM" id="MobiDB-lite"/>
    </source>
</evidence>
<dbReference type="Proteomes" id="UP001500282">
    <property type="component" value="Unassembled WGS sequence"/>
</dbReference>
<keyword evidence="2" id="KW-0229">DNA integration</keyword>